<gene>
    <name evidence="3" type="ORF">O0S10_06230</name>
</gene>
<protein>
    <submittedName>
        <fullName evidence="3">NAD-dependent epimerase/dehydratase family protein</fullName>
    </submittedName>
</protein>
<keyword evidence="4" id="KW-1185">Reference proteome</keyword>
<dbReference type="Proteomes" id="UP001141422">
    <property type="component" value="Unassembled WGS sequence"/>
</dbReference>
<evidence type="ECO:0000313" key="4">
    <source>
        <dbReference type="Proteomes" id="UP001141422"/>
    </source>
</evidence>
<reference evidence="3" key="1">
    <citation type="submission" date="2022-12" db="EMBL/GenBank/DDBJ databases">
        <title>Isolation and characterisation of novel Methanocorpusculum spp. from native Australian herbivores indicates the genus is ancestrally host-associated.</title>
        <authorList>
            <person name="Volmer J.G."/>
            <person name="Soo R.M."/>
            <person name="Evans P.N."/>
            <person name="Hoedt E.C."/>
            <person name="Astorga Alsina A.L."/>
            <person name="Woodcroft B.J."/>
            <person name="Tyson G.W."/>
            <person name="Hugenholtz P."/>
            <person name="Morrison M."/>
        </authorList>
    </citation>
    <scope>NUCLEOTIDE SEQUENCE</scope>
    <source>
        <strain evidence="3">MG</strain>
    </source>
</reference>
<dbReference type="Gene3D" id="3.90.190.10">
    <property type="entry name" value="Protein tyrosine phosphatase superfamily"/>
    <property type="match status" value="1"/>
</dbReference>
<dbReference type="InterPro" id="IPR036291">
    <property type="entry name" value="NAD(P)-bd_dom_sf"/>
</dbReference>
<dbReference type="SUPFAM" id="SSF52799">
    <property type="entry name" value="(Phosphotyrosine protein) phosphatases II"/>
    <property type="match status" value="1"/>
</dbReference>
<dbReference type="SUPFAM" id="SSF51735">
    <property type="entry name" value="NAD(P)-binding Rossmann-fold domains"/>
    <property type="match status" value="1"/>
</dbReference>
<dbReference type="PANTHER" id="PTHR43000">
    <property type="entry name" value="DTDP-D-GLUCOSE 4,6-DEHYDRATASE-RELATED"/>
    <property type="match status" value="1"/>
</dbReference>
<dbReference type="InterPro" id="IPR001509">
    <property type="entry name" value="Epimerase_deHydtase"/>
</dbReference>
<dbReference type="RefSeq" id="WP_268925026.1">
    <property type="nucleotide sequence ID" value="NZ_JAPTGB010000011.1"/>
</dbReference>
<dbReference type="EMBL" id="JAPTGB010000011">
    <property type="protein sequence ID" value="MCZ0860825.1"/>
    <property type="molecule type" value="Genomic_DNA"/>
</dbReference>
<dbReference type="Gene3D" id="3.40.50.720">
    <property type="entry name" value="NAD(P)-binding Rossmann-like Domain"/>
    <property type="match status" value="1"/>
</dbReference>
<comment type="caution">
    <text evidence="3">The sequence shown here is derived from an EMBL/GenBank/DDBJ whole genome shotgun (WGS) entry which is preliminary data.</text>
</comment>
<evidence type="ECO:0000259" key="2">
    <source>
        <dbReference type="Pfam" id="PF01370"/>
    </source>
</evidence>
<proteinExistence type="inferred from homology"/>
<dbReference type="InterPro" id="IPR029021">
    <property type="entry name" value="Prot-tyrosine_phosphatase-like"/>
</dbReference>
<comment type="similarity">
    <text evidence="1">Belongs to the NAD(P)-dependent epimerase/dehydratase family.</text>
</comment>
<accession>A0ABT4IGF0</accession>
<evidence type="ECO:0000313" key="3">
    <source>
        <dbReference type="EMBL" id="MCZ0860825.1"/>
    </source>
</evidence>
<organism evidence="3 4">
    <name type="scientific">Methanocorpusculum petauri</name>
    <dbReference type="NCBI Taxonomy" id="3002863"/>
    <lineage>
        <taxon>Archaea</taxon>
        <taxon>Methanobacteriati</taxon>
        <taxon>Methanobacteriota</taxon>
        <taxon>Stenosarchaea group</taxon>
        <taxon>Methanomicrobia</taxon>
        <taxon>Methanomicrobiales</taxon>
        <taxon>Methanocorpusculaceae</taxon>
        <taxon>Methanocorpusculum</taxon>
    </lineage>
</organism>
<feature type="domain" description="NAD-dependent epimerase/dehydratase" evidence="2">
    <location>
        <begin position="131"/>
        <end position="341"/>
    </location>
</feature>
<dbReference type="Pfam" id="PF01370">
    <property type="entry name" value="Epimerase"/>
    <property type="match status" value="1"/>
</dbReference>
<evidence type="ECO:0000256" key="1">
    <source>
        <dbReference type="ARBA" id="ARBA00007637"/>
    </source>
</evidence>
<sequence>MIRWITKNIGTAAYTDAVNVNDGLFNIVDVRNLVDKEGNVADAIEKKIQECIQYLSEGKNIVICCDYGMSRSNSIAAALLSVMENIDLDQAIIHVMDATGESEIKLEMLSSIWEWAGQKHQDPSLSSQNHILVTGASGFIGKKVVERLQDMIVLTPTSTELNLVTDHVALDLLVKKHHIDTIVHLANPRIYTTYDAFEKSLVMLKSILDVCIVNNIRLVFLSGWVVYEGYRGTLLVNEGVTPTPKHTYGTSKYLAECLINLYRQEKKLQAFILRPCSIYGVGKDSPKFIWNFMDKCSRNETITTHHYLNGDPKLDLMHLSDLVDAIEIAIRSGDTGTYNVGSGKLISTKNVAELLVQMTSSSSAITQTEINDYVANILLDSTAFSKKYGWDPKVSLENGLNSLLHDI</sequence>
<name>A0ABT4IGF0_9EURY</name>